<dbReference type="RefSeq" id="WP_154022015.1">
    <property type="nucleotide sequence ID" value="NZ_JBHUGU010000002.1"/>
</dbReference>
<dbReference type="Proteomes" id="UP000190935">
    <property type="component" value="Chromosome I"/>
</dbReference>
<sequence length="50" mass="5860">MEEKIVFNSNLKIKPIDVDNESKASIWAQTEESFLKNKTMMNVMRRLATE</sequence>
<protein>
    <submittedName>
        <fullName evidence="1">Uncharacterized protein</fullName>
    </submittedName>
</protein>
<evidence type="ECO:0000313" key="3">
    <source>
        <dbReference type="Proteomes" id="UP000051491"/>
    </source>
</evidence>
<dbReference type="EMBL" id="JQBK01000208">
    <property type="protein sequence ID" value="KRN75518.1"/>
    <property type="molecule type" value="Genomic_DNA"/>
</dbReference>
<reference evidence="1 3" key="1">
    <citation type="journal article" date="2015" name="Genome Announc.">
        <title>Expanding the biotechnology potential of lactobacilli through comparative genomics of 213 strains and associated genera.</title>
        <authorList>
            <person name="Sun Z."/>
            <person name="Harris H.M."/>
            <person name="McCann A."/>
            <person name="Guo C."/>
            <person name="Argimon S."/>
            <person name="Zhang W."/>
            <person name="Yang X."/>
            <person name="Jeffery I.B."/>
            <person name="Cooney J.C."/>
            <person name="Kagawa T.F."/>
            <person name="Liu W."/>
            <person name="Song Y."/>
            <person name="Salvetti E."/>
            <person name="Wrobel A."/>
            <person name="Rasinkangas P."/>
            <person name="Parkhill J."/>
            <person name="Rea M.C."/>
            <person name="O'Sullivan O."/>
            <person name="Ritari J."/>
            <person name="Douillard F.P."/>
            <person name="Paul Ross R."/>
            <person name="Yang R."/>
            <person name="Briner A.E."/>
            <person name="Felis G.E."/>
            <person name="de Vos W.M."/>
            <person name="Barrangou R."/>
            <person name="Klaenhammer T.R."/>
            <person name="Caufield P.W."/>
            <person name="Cui Y."/>
            <person name="Zhang H."/>
            <person name="O'Toole P.W."/>
        </authorList>
    </citation>
    <scope>NUCLEOTIDE SEQUENCE [LARGE SCALE GENOMIC DNA]</scope>
    <source>
        <strain evidence="1 3">DSM 15353</strain>
    </source>
</reference>
<organism evidence="1 3">
    <name type="scientific">Ligilactobacillus acidipiscis</name>
    <dbReference type="NCBI Taxonomy" id="89059"/>
    <lineage>
        <taxon>Bacteria</taxon>
        <taxon>Bacillati</taxon>
        <taxon>Bacillota</taxon>
        <taxon>Bacilli</taxon>
        <taxon>Lactobacillales</taxon>
        <taxon>Lactobacillaceae</taxon>
        <taxon>Ligilactobacillus</taxon>
    </lineage>
</organism>
<dbReference type="GeneID" id="95349181"/>
<gene>
    <name evidence="1" type="ORF">IV43_GL000886</name>
    <name evidence="2" type="ORF">LAC1533_1082</name>
</gene>
<reference evidence="2" key="3">
    <citation type="submission" date="2016-11" db="EMBL/GenBank/DDBJ databases">
        <authorList>
            <person name="Jaros S."/>
            <person name="Januszkiewicz K."/>
            <person name="Wedrychowicz H."/>
        </authorList>
    </citation>
    <scope>NUCLEOTIDE SEQUENCE [LARGE SCALE GENOMIC DNA]</scope>
    <source>
        <strain evidence="2">ACA-DC 1533</strain>
    </source>
</reference>
<accession>A0A0R2JDU8</accession>
<evidence type="ECO:0000313" key="2">
    <source>
        <dbReference type="EMBL" id="SFV40502.1"/>
    </source>
</evidence>
<dbReference type="PATRIC" id="fig|89059.3.peg.930"/>
<dbReference type="Proteomes" id="UP000051491">
    <property type="component" value="Unassembled WGS sequence"/>
</dbReference>
<name>A0A0R2JDU8_9LACO</name>
<proteinExistence type="predicted"/>
<dbReference type="KEGG" id="laca:LAC1533_1082"/>
<reference evidence="4" key="2">
    <citation type="submission" date="2016-11" db="EMBL/GenBank/DDBJ databases">
        <authorList>
            <person name="Papadimitriou K."/>
        </authorList>
    </citation>
    <scope>NUCLEOTIDE SEQUENCE [LARGE SCALE GENOMIC DNA]</scope>
    <source>
        <strain evidence="4">ACA-DC 1533</strain>
    </source>
</reference>
<dbReference type="AlphaFoldDB" id="A0A0R2JDU8"/>
<dbReference type="EMBL" id="LT630287">
    <property type="protein sequence ID" value="SFV40502.1"/>
    <property type="molecule type" value="Genomic_DNA"/>
</dbReference>
<evidence type="ECO:0000313" key="4">
    <source>
        <dbReference type="Proteomes" id="UP000190935"/>
    </source>
</evidence>
<evidence type="ECO:0000313" key="1">
    <source>
        <dbReference type="EMBL" id="KRN75518.1"/>
    </source>
</evidence>